<protein>
    <submittedName>
        <fullName evidence="2">tRNA (Adenosine(37)-N6)-threonylcarbamoyltransferase complex dimerization subunit type 1 TsaB</fullName>
    </submittedName>
</protein>
<dbReference type="NCBIfam" id="TIGR03725">
    <property type="entry name" value="T6A_YeaZ"/>
    <property type="match status" value="1"/>
</dbReference>
<feature type="domain" description="Gcp-like" evidence="1">
    <location>
        <begin position="27"/>
        <end position="227"/>
    </location>
</feature>
<gene>
    <name evidence="2" type="primary">tsaB</name>
    <name evidence="2" type="ORF">H8S01_12055</name>
</gene>
<dbReference type="InterPro" id="IPR022496">
    <property type="entry name" value="T6A_TsaB"/>
</dbReference>
<dbReference type="Gene3D" id="3.30.420.40">
    <property type="match status" value="2"/>
</dbReference>
<dbReference type="PANTHER" id="PTHR11735">
    <property type="entry name" value="TRNA N6-ADENOSINE THREONYLCARBAMOYLTRANSFERASE"/>
    <property type="match status" value="1"/>
</dbReference>
<evidence type="ECO:0000259" key="1">
    <source>
        <dbReference type="Pfam" id="PF00814"/>
    </source>
</evidence>
<dbReference type="EMBL" id="JACOPD010000009">
    <property type="protein sequence ID" value="MBC5681687.1"/>
    <property type="molecule type" value="Genomic_DNA"/>
</dbReference>
<reference evidence="2 3" key="1">
    <citation type="submission" date="2020-08" db="EMBL/GenBank/DDBJ databases">
        <title>Genome public.</title>
        <authorList>
            <person name="Liu C."/>
            <person name="Sun Q."/>
        </authorList>
    </citation>
    <scope>NUCLEOTIDE SEQUENCE [LARGE SCALE GENOMIC DNA]</scope>
    <source>
        <strain evidence="2 3">NSJ-43</strain>
    </source>
</reference>
<dbReference type="RefSeq" id="WP_021865284.1">
    <property type="nucleotide sequence ID" value="NZ_JACOPD010000009.1"/>
</dbReference>
<comment type="caution">
    <text evidence="2">The sequence shown here is derived from an EMBL/GenBank/DDBJ whole genome shotgun (WGS) entry which is preliminary data.</text>
</comment>
<dbReference type="InterPro" id="IPR043129">
    <property type="entry name" value="ATPase_NBD"/>
</dbReference>
<dbReference type="Pfam" id="PF00814">
    <property type="entry name" value="TsaD"/>
    <property type="match status" value="1"/>
</dbReference>
<organism evidence="2 3">
    <name type="scientific">Lachnospira hominis</name>
    <name type="common">ex Liu et al. 2021</name>
    <dbReference type="NCBI Taxonomy" id="2763051"/>
    <lineage>
        <taxon>Bacteria</taxon>
        <taxon>Bacillati</taxon>
        <taxon>Bacillota</taxon>
        <taxon>Clostridia</taxon>
        <taxon>Lachnospirales</taxon>
        <taxon>Lachnospiraceae</taxon>
        <taxon>Lachnospira</taxon>
    </lineage>
</organism>
<evidence type="ECO:0000313" key="2">
    <source>
        <dbReference type="EMBL" id="MBC5681687.1"/>
    </source>
</evidence>
<accession>A0ABR7G2M2</accession>
<dbReference type="InterPro" id="IPR000905">
    <property type="entry name" value="Gcp-like_dom"/>
</dbReference>
<dbReference type="Proteomes" id="UP000628463">
    <property type="component" value="Unassembled WGS sequence"/>
</dbReference>
<evidence type="ECO:0000313" key="3">
    <source>
        <dbReference type="Proteomes" id="UP000628463"/>
    </source>
</evidence>
<dbReference type="PANTHER" id="PTHR11735:SF11">
    <property type="entry name" value="TRNA THREONYLCARBAMOYLADENOSINE BIOSYNTHESIS PROTEIN TSAB"/>
    <property type="match status" value="1"/>
</dbReference>
<dbReference type="CDD" id="cd24032">
    <property type="entry name" value="ASKHA_NBD_TsaB"/>
    <property type="match status" value="1"/>
</dbReference>
<sequence>MRILAIESSAVTASVAILTDDTLTAEYTINYKKTHSQTLLPMIDEICDMTDVKPDEFDVVAVSTGPGSFTGLRIGVATGKGIALATGIKMAAVPTLDAMAMNMYGTGKLICAVMDARRQHLYNNIFFFDENNRLCRCREQSLDSYDQLAAELNGLNRDVIFVGDGINAAREYFDKYLTCKYEYAPAHMTTQRAGSVAMLAMQMAAENKLVDADDVKPDYLRPSQAEREFAQKKEPK</sequence>
<dbReference type="SUPFAM" id="SSF53067">
    <property type="entry name" value="Actin-like ATPase domain"/>
    <property type="match status" value="2"/>
</dbReference>
<keyword evidence="3" id="KW-1185">Reference proteome</keyword>
<proteinExistence type="predicted"/>
<name>A0ABR7G2M2_9FIRM</name>